<proteinExistence type="predicted"/>
<evidence type="ECO:0000313" key="2">
    <source>
        <dbReference type="EMBL" id="AWM35685.1"/>
    </source>
</evidence>
<feature type="transmembrane region" description="Helical" evidence="1">
    <location>
        <begin position="103"/>
        <end position="121"/>
    </location>
</feature>
<keyword evidence="3" id="KW-1185">Reference proteome</keyword>
<organism evidence="2 3">
    <name type="scientific">Gemmata obscuriglobus</name>
    <dbReference type="NCBI Taxonomy" id="114"/>
    <lineage>
        <taxon>Bacteria</taxon>
        <taxon>Pseudomonadati</taxon>
        <taxon>Planctomycetota</taxon>
        <taxon>Planctomycetia</taxon>
        <taxon>Gemmatales</taxon>
        <taxon>Gemmataceae</taxon>
        <taxon>Gemmata</taxon>
    </lineage>
</organism>
<dbReference type="PROSITE" id="PS51257">
    <property type="entry name" value="PROKAR_LIPOPROTEIN"/>
    <property type="match status" value="1"/>
</dbReference>
<keyword evidence="1" id="KW-0472">Membrane</keyword>
<keyword evidence="1" id="KW-0812">Transmembrane</keyword>
<dbReference type="Proteomes" id="UP000245802">
    <property type="component" value="Chromosome"/>
</dbReference>
<name>A0A2Z3GXN3_9BACT</name>
<evidence type="ECO:0000256" key="1">
    <source>
        <dbReference type="SAM" id="Phobius"/>
    </source>
</evidence>
<evidence type="ECO:0000313" key="3">
    <source>
        <dbReference type="Proteomes" id="UP000245802"/>
    </source>
</evidence>
<sequence length="147" mass="15359">MGRRAGGIVAGAVIGLIAGALAPVVFIAACVWDGRAEWSALTESESVPYIATLVALGAVNGAVGAWDGWRSSLYRVWPVAWVPALLFLFPAVQLVQYPSDSKTWGAALLVVGIVAPFVWVAGRVGQEVGVRVQPRHVEPGATPDTAI</sequence>
<dbReference type="AlphaFoldDB" id="A0A2Z3GXN3"/>
<dbReference type="EMBL" id="CP025958">
    <property type="protein sequence ID" value="AWM35685.1"/>
    <property type="molecule type" value="Genomic_DNA"/>
</dbReference>
<keyword evidence="1" id="KW-1133">Transmembrane helix</keyword>
<dbReference type="RefSeq" id="WP_010037107.1">
    <property type="nucleotide sequence ID" value="NZ_CP025958.1"/>
</dbReference>
<protein>
    <submittedName>
        <fullName evidence="2">Uncharacterized protein</fullName>
    </submittedName>
</protein>
<feature type="transmembrane region" description="Helical" evidence="1">
    <location>
        <begin position="49"/>
        <end position="69"/>
    </location>
</feature>
<gene>
    <name evidence="2" type="ORF">C1280_00700</name>
</gene>
<accession>A0A2Z3GXN3</accession>
<feature type="transmembrane region" description="Helical" evidence="1">
    <location>
        <begin position="7"/>
        <end position="29"/>
    </location>
</feature>
<feature type="transmembrane region" description="Helical" evidence="1">
    <location>
        <begin position="76"/>
        <end position="97"/>
    </location>
</feature>
<reference evidence="2 3" key="1">
    <citation type="submission" date="2018-01" db="EMBL/GenBank/DDBJ databases">
        <title>G. obscuriglobus.</title>
        <authorList>
            <person name="Franke J."/>
            <person name="Blomberg W."/>
            <person name="Selmecki A."/>
        </authorList>
    </citation>
    <scope>NUCLEOTIDE SEQUENCE [LARGE SCALE GENOMIC DNA]</scope>
    <source>
        <strain evidence="2 3">DSM 5831</strain>
    </source>
</reference>
<dbReference type="KEGG" id="gog:C1280_00700"/>